<accession>A0ABR9MRT8</accession>
<comment type="caution">
    <text evidence="1">The sequence shown here is derived from an EMBL/GenBank/DDBJ whole genome shotgun (WGS) entry which is preliminary data.</text>
</comment>
<reference evidence="1 2" key="1">
    <citation type="submission" date="2020-10" db="EMBL/GenBank/DDBJ databases">
        <title>Myceligenerans pegani sp. nov., an endophytic actinomycete isolated from Peganum harmala L. in Xinjiang, China.</title>
        <authorList>
            <person name="Xin L."/>
        </authorList>
    </citation>
    <scope>NUCLEOTIDE SEQUENCE [LARGE SCALE GENOMIC DNA]</scope>
    <source>
        <strain evidence="1 2">TRM65318</strain>
    </source>
</reference>
<dbReference type="InterPro" id="IPR006059">
    <property type="entry name" value="SBP"/>
</dbReference>
<dbReference type="RefSeq" id="WP_192860695.1">
    <property type="nucleotide sequence ID" value="NZ_JADAQT010000007.1"/>
</dbReference>
<dbReference type="Pfam" id="PF13416">
    <property type="entry name" value="SBP_bac_8"/>
    <property type="match status" value="1"/>
</dbReference>
<evidence type="ECO:0000313" key="2">
    <source>
        <dbReference type="Proteomes" id="UP000625527"/>
    </source>
</evidence>
<dbReference type="Proteomes" id="UP000625527">
    <property type="component" value="Unassembled WGS sequence"/>
</dbReference>
<organism evidence="1 2">
    <name type="scientific">Myceligenerans pegani</name>
    <dbReference type="NCBI Taxonomy" id="2776917"/>
    <lineage>
        <taxon>Bacteria</taxon>
        <taxon>Bacillati</taxon>
        <taxon>Actinomycetota</taxon>
        <taxon>Actinomycetes</taxon>
        <taxon>Micrococcales</taxon>
        <taxon>Promicromonosporaceae</taxon>
        <taxon>Myceligenerans</taxon>
    </lineage>
</organism>
<dbReference type="SUPFAM" id="SSF53850">
    <property type="entry name" value="Periplasmic binding protein-like II"/>
    <property type="match status" value="1"/>
</dbReference>
<dbReference type="EMBL" id="JADAQT010000007">
    <property type="protein sequence ID" value="MBE1874107.1"/>
    <property type="molecule type" value="Genomic_DNA"/>
</dbReference>
<name>A0ABR9MRT8_9MICO</name>
<sequence length="220" mass="23757">GLVNQIDYAYENEDGTPKALADNAEIKDLYDTVIEQYEAGLSAGLAQWGEDWATGFQKDAFATMLCPAWMTGTIESNSGGVDGWNVADVFPGGGGNWGGSFLTVPASGEHTEEAKELAAWLTAPEQQTAAFEEAGNFPSQLEAQESEQVQSYTNEFMNDAPVGQIFSNRAQAIEGNPFKGPNYFAIHQAVQQGIERVETTGEEPEKSWEKTLAAYDALGL</sequence>
<dbReference type="Gene3D" id="3.40.190.10">
    <property type="entry name" value="Periplasmic binding protein-like II"/>
    <property type="match status" value="1"/>
</dbReference>
<proteinExistence type="predicted"/>
<gene>
    <name evidence="1" type="ORF">IHE71_00050</name>
</gene>
<keyword evidence="2" id="KW-1185">Reference proteome</keyword>
<protein>
    <submittedName>
        <fullName evidence="1">Extracellular solute-binding protein</fullName>
    </submittedName>
</protein>
<feature type="non-terminal residue" evidence="1">
    <location>
        <position position="1"/>
    </location>
</feature>
<evidence type="ECO:0000313" key="1">
    <source>
        <dbReference type="EMBL" id="MBE1874107.1"/>
    </source>
</evidence>